<reference evidence="5 6" key="1">
    <citation type="submission" date="2016-10" db="EMBL/GenBank/DDBJ databases">
        <title>Genome sequence of the basidiomycete white-rot fungus Trametes pubescens.</title>
        <authorList>
            <person name="Makela M.R."/>
            <person name="Granchi Z."/>
            <person name="Peng M."/>
            <person name="De Vries R.P."/>
            <person name="Grigoriev I."/>
            <person name="Riley R."/>
            <person name="Hilden K."/>
        </authorList>
    </citation>
    <scope>NUCLEOTIDE SEQUENCE [LARGE SCALE GENOMIC DNA]</scope>
    <source>
        <strain evidence="5 6">FBCC735</strain>
    </source>
</reference>
<sequence>MPDSPTARVRTSTAVPAFTRKVVRVEIPSAYRAKFAADQLLALTRGNWHTWKAQVMDILLLCDELDEYLKPSFVCPADAASADTWARNDRHVSAFLRVNCTPAEQKVVQGAKTASALWALLEARHTRQGAHVQVLMLRDLLALRFDISKDLPTQASDAFELCERTLAMGKLDADALAKVVLLNMMRDASLKDVQGQVADHLSRATIDAPYSTVDIVHRLQVHQRLLDAELRPPTSSTDVALSAQPSRSGGGKTRPLCSHCKKVGHNAADCYQPGGAMADRREEVESRVAARRAKHGGSSRSGESKGSSGSKSFKKVYDPQGRAYYLSDNLVLTESPPAPESANVAAPAESLPDLQTDLTLRDDNSPDGDFPDWLAEVDANGDQDFEGFLATSMPLASSVDWDSALAASPHPAASEPFLFDSGASTHISPVRDDFCELSPISPRGIRGVNGSVIDAIGIGKIRLTVGKGKHLVLENALYVPGAAVRLISVRALCAGPHGYVVHFNDDGVQLKHRSGALFFSGARYGKGLYALSGASPVVDTAHLATRIPNLETWHRRLGHANYKATFIVARRAHQNGTPVNLSSAPPKCDACILGKQTRRAVPKSREGVRSKVKGEAFFVDAAGSQAVRSATGNTCPLDIIDDCTSYGWSFPVASKADCAPKLKAFIIARRAEGCSVRRIIMDNGECLTKEIIAVCDSLGVHIDLTAADTSAQNGKVERAHRTFMNKARAMRIASGVPENRWDEFYVTACYLTNRTPCSTLPSGSTPYEAWFGQPPSLSQLREIGCRAFVLINTYNPKIRARSIECVLIGYGTNSKTYRCYHRSTHRVISSYHVAFIESHESDSPSPSSSSSSSSVPTAPPSSSAVPAVPPPSSPVWEDDPLPPSSSDASFPAPPPPVPSSPVPSPTMRLSPTPAPPATPPPPADTARRSGRVADAVNRERVDRVAAAVADSRAAADRLREERAARASSRIESEIAKFSELDIALAATLQLDSEYDGDPTSLKDAMASPFADQWRVALQEEFASIRDLGVYTLIPRTSVPAGRRVMHGKPVFRLKRDERGAPVRFKARWVCKGYEAVWGQDFTRTTSPTMRMESLRVLLHLAGALDWELFQVDVKTAFLYGALPDDEICYMEQPRGFEEPGKESYVWELHKGLYGMPQGGRTWNRTMHAHLTAKGFTRTAAEYCIYHRTTPSGTVVFGVHVDDMLAIGSTPAARVEFIADLREAWSISDLGDARFCVGIAIERDRVARTVRISQIALIDKIISQFGLSDAHPVTTPMESGCKLSREDAPASDDERLAAQSWPYRALVGSLNYVAVGTRPDISFAVQQLAQFLDCYGRKHWDAAKRVARYLKGTRDLWLFLGGDRASYLLGYTDSDWARCPDTRRSIGGYCFSLGSGMVSWSARKQPTVADSSTEAEYVAAAEASKEAAWLRNVLLAVGFPQSHASPLCADNTGAITLSADPSFHARTKHIEVKHHILRDYCNSDVLTMHWVPSADNTADIFTKPLASSQFVLLRGYLGLH</sequence>
<dbReference type="Pfam" id="PF25597">
    <property type="entry name" value="SH3_retrovirus"/>
    <property type="match status" value="1"/>
</dbReference>
<dbReference type="Pfam" id="PF22936">
    <property type="entry name" value="Pol_BBD"/>
    <property type="match status" value="1"/>
</dbReference>
<dbReference type="InterPro" id="IPR054722">
    <property type="entry name" value="PolX-like_BBD"/>
</dbReference>
<dbReference type="OMA" id="EPRREDW"/>
<gene>
    <name evidence="5" type="ORF">TRAPUB_7227</name>
</gene>
<feature type="compositionally biased region" description="Low complexity" evidence="3">
    <location>
        <begin position="298"/>
        <end position="311"/>
    </location>
</feature>
<name>A0A1M2V417_TRAPU</name>
<evidence type="ECO:0000256" key="3">
    <source>
        <dbReference type="SAM" id="MobiDB-lite"/>
    </source>
</evidence>
<dbReference type="InterPro" id="IPR012337">
    <property type="entry name" value="RNaseH-like_sf"/>
</dbReference>
<feature type="domain" description="Integrase catalytic" evidence="4">
    <location>
        <begin position="598"/>
        <end position="774"/>
    </location>
</feature>
<dbReference type="InterPro" id="IPR025724">
    <property type="entry name" value="GAG-pre-integrase_dom"/>
</dbReference>
<dbReference type="Pfam" id="PF13976">
    <property type="entry name" value="gag_pre-integrs"/>
    <property type="match status" value="1"/>
</dbReference>
<keyword evidence="1" id="KW-0645">Protease</keyword>
<dbReference type="SUPFAM" id="SSF53098">
    <property type="entry name" value="Ribonuclease H-like"/>
    <property type="match status" value="1"/>
</dbReference>
<evidence type="ECO:0000313" key="5">
    <source>
        <dbReference type="EMBL" id="OJT02246.1"/>
    </source>
</evidence>
<comment type="caution">
    <text evidence="5">The sequence shown here is derived from an EMBL/GenBank/DDBJ whole genome shotgun (WGS) entry which is preliminary data.</text>
</comment>
<dbReference type="InterPro" id="IPR057670">
    <property type="entry name" value="SH3_retrovirus"/>
</dbReference>
<protein>
    <submittedName>
        <fullName evidence="5">Retrovirus-related Pol polyprotein from transposon TNT 1-94</fullName>
    </submittedName>
</protein>
<dbReference type="OrthoDB" id="3049716at2759"/>
<feature type="region of interest" description="Disordered" evidence="3">
    <location>
        <begin position="839"/>
        <end position="935"/>
    </location>
</feature>
<dbReference type="SUPFAM" id="SSF56672">
    <property type="entry name" value="DNA/RNA polymerases"/>
    <property type="match status" value="1"/>
</dbReference>
<keyword evidence="1" id="KW-0378">Hydrolase</keyword>
<keyword evidence="6" id="KW-1185">Reference proteome</keyword>
<dbReference type="EMBL" id="MNAD01001690">
    <property type="protein sequence ID" value="OJT02246.1"/>
    <property type="molecule type" value="Genomic_DNA"/>
</dbReference>
<dbReference type="GO" id="GO:0015074">
    <property type="term" value="P:DNA integration"/>
    <property type="evidence" value="ECO:0007669"/>
    <property type="project" value="InterPro"/>
</dbReference>
<dbReference type="Gene3D" id="3.30.420.10">
    <property type="entry name" value="Ribonuclease H-like superfamily/Ribonuclease H"/>
    <property type="match status" value="1"/>
</dbReference>
<dbReference type="InterPro" id="IPR013103">
    <property type="entry name" value="RVT_2"/>
</dbReference>
<dbReference type="PANTHER" id="PTHR11439">
    <property type="entry name" value="GAG-POL-RELATED RETROTRANSPOSON"/>
    <property type="match status" value="1"/>
</dbReference>
<accession>A0A1M2V417</accession>
<feature type="region of interest" description="Disordered" evidence="3">
    <location>
        <begin position="281"/>
        <end position="315"/>
    </location>
</feature>
<evidence type="ECO:0000256" key="1">
    <source>
        <dbReference type="ARBA" id="ARBA00022750"/>
    </source>
</evidence>
<dbReference type="InterPro" id="IPR036397">
    <property type="entry name" value="RNaseH_sf"/>
</dbReference>
<proteinExistence type="predicted"/>
<dbReference type="STRING" id="154538.A0A1M2V417"/>
<feature type="compositionally biased region" description="Low complexity" evidence="3">
    <location>
        <begin position="843"/>
        <end position="866"/>
    </location>
</feature>
<dbReference type="PANTHER" id="PTHR11439:SF467">
    <property type="entry name" value="INTEGRASE CATALYTIC DOMAIN-CONTAINING PROTEIN"/>
    <property type="match status" value="1"/>
</dbReference>
<evidence type="ECO:0000259" key="4">
    <source>
        <dbReference type="PROSITE" id="PS50994"/>
    </source>
</evidence>
<keyword evidence="2" id="KW-0694">RNA-binding</keyword>
<dbReference type="PROSITE" id="PS50994">
    <property type="entry name" value="INTEGRASE"/>
    <property type="match status" value="1"/>
</dbReference>
<dbReference type="Proteomes" id="UP000184267">
    <property type="component" value="Unassembled WGS sequence"/>
</dbReference>
<feature type="compositionally biased region" description="Pro residues" evidence="3">
    <location>
        <begin position="891"/>
        <end position="904"/>
    </location>
</feature>
<dbReference type="CDD" id="cd09272">
    <property type="entry name" value="RNase_HI_RT_Ty1"/>
    <property type="match status" value="1"/>
</dbReference>
<dbReference type="InterPro" id="IPR001584">
    <property type="entry name" value="Integrase_cat-core"/>
</dbReference>
<feature type="compositionally biased region" description="Pro residues" evidence="3">
    <location>
        <begin position="912"/>
        <end position="923"/>
    </location>
</feature>
<keyword evidence="1" id="KW-0064">Aspartyl protease</keyword>
<dbReference type="Pfam" id="PF07727">
    <property type="entry name" value="RVT_2"/>
    <property type="match status" value="1"/>
</dbReference>
<dbReference type="InterPro" id="IPR043502">
    <property type="entry name" value="DNA/RNA_pol_sf"/>
</dbReference>
<organism evidence="5 6">
    <name type="scientific">Trametes pubescens</name>
    <name type="common">White-rot fungus</name>
    <dbReference type="NCBI Taxonomy" id="154538"/>
    <lineage>
        <taxon>Eukaryota</taxon>
        <taxon>Fungi</taxon>
        <taxon>Dikarya</taxon>
        <taxon>Basidiomycota</taxon>
        <taxon>Agaricomycotina</taxon>
        <taxon>Agaricomycetes</taxon>
        <taxon>Polyporales</taxon>
        <taxon>Polyporaceae</taxon>
        <taxon>Trametes</taxon>
    </lineage>
</organism>
<evidence type="ECO:0000313" key="6">
    <source>
        <dbReference type="Proteomes" id="UP000184267"/>
    </source>
</evidence>
<feature type="region of interest" description="Disordered" evidence="3">
    <location>
        <begin position="233"/>
        <end position="255"/>
    </location>
</feature>
<dbReference type="Pfam" id="PF14223">
    <property type="entry name" value="Retrotran_gag_2"/>
    <property type="match status" value="1"/>
</dbReference>
<evidence type="ECO:0000256" key="2">
    <source>
        <dbReference type="ARBA" id="ARBA00022884"/>
    </source>
</evidence>
<dbReference type="GO" id="GO:0005634">
    <property type="term" value="C:nucleus"/>
    <property type="evidence" value="ECO:0007669"/>
    <property type="project" value="UniProtKB-ARBA"/>
</dbReference>
<dbReference type="GO" id="GO:0003723">
    <property type="term" value="F:RNA binding"/>
    <property type="evidence" value="ECO:0007669"/>
    <property type="project" value="UniProtKB-KW"/>
</dbReference>
<feature type="compositionally biased region" description="Polar residues" evidence="3">
    <location>
        <begin position="233"/>
        <end position="247"/>
    </location>
</feature>
<dbReference type="GO" id="GO:0004190">
    <property type="term" value="F:aspartic-type endopeptidase activity"/>
    <property type="evidence" value="ECO:0007669"/>
    <property type="project" value="UniProtKB-KW"/>
</dbReference>